<organism evidence="1 2">
    <name type="scientific">Lipomyces orientalis</name>
    <dbReference type="NCBI Taxonomy" id="1233043"/>
    <lineage>
        <taxon>Eukaryota</taxon>
        <taxon>Fungi</taxon>
        <taxon>Dikarya</taxon>
        <taxon>Ascomycota</taxon>
        <taxon>Saccharomycotina</taxon>
        <taxon>Lipomycetes</taxon>
        <taxon>Lipomycetales</taxon>
        <taxon>Lipomycetaceae</taxon>
        <taxon>Lipomyces</taxon>
    </lineage>
</organism>
<keyword evidence="2" id="KW-1185">Reference proteome</keyword>
<dbReference type="Proteomes" id="UP001489719">
    <property type="component" value="Unassembled WGS sequence"/>
</dbReference>
<gene>
    <name evidence="1" type="ORF">V1517DRAFT_10516</name>
</gene>
<reference evidence="2" key="1">
    <citation type="journal article" date="2024" name="Front. Bioeng. Biotechnol.">
        <title>Genome-scale model development and genomic sequencing of the oleaginous clade Lipomyces.</title>
        <authorList>
            <person name="Czajka J.J."/>
            <person name="Han Y."/>
            <person name="Kim J."/>
            <person name="Mondo S.J."/>
            <person name="Hofstad B.A."/>
            <person name="Robles A."/>
            <person name="Haridas S."/>
            <person name="Riley R."/>
            <person name="LaButti K."/>
            <person name="Pangilinan J."/>
            <person name="Andreopoulos W."/>
            <person name="Lipzen A."/>
            <person name="Yan J."/>
            <person name="Wang M."/>
            <person name="Ng V."/>
            <person name="Grigoriev I.V."/>
            <person name="Spatafora J.W."/>
            <person name="Magnuson J.K."/>
            <person name="Baker S.E."/>
            <person name="Pomraning K.R."/>
        </authorList>
    </citation>
    <scope>NUCLEOTIDE SEQUENCE [LARGE SCALE GENOMIC DNA]</scope>
    <source>
        <strain evidence="2">CBS 10300</strain>
    </source>
</reference>
<evidence type="ECO:0000313" key="1">
    <source>
        <dbReference type="EMBL" id="KAK9320205.1"/>
    </source>
</evidence>
<accession>A0ACC3THR6</accession>
<name>A0ACC3THR6_9ASCO</name>
<dbReference type="EMBL" id="MU970140">
    <property type="protein sequence ID" value="KAK9320205.1"/>
    <property type="molecule type" value="Genomic_DNA"/>
</dbReference>
<proteinExistence type="predicted"/>
<evidence type="ECO:0000313" key="2">
    <source>
        <dbReference type="Proteomes" id="UP001489719"/>
    </source>
</evidence>
<comment type="caution">
    <text evidence="1">The sequence shown here is derived from an EMBL/GenBank/DDBJ whole genome shotgun (WGS) entry which is preliminary data.</text>
</comment>
<protein>
    <submittedName>
        <fullName evidence="1">Uncharacterized protein</fullName>
    </submittedName>
</protein>
<sequence length="337" mass="36088">MGYPLCTHYCDTVLASNFVAASRPLACGFSKLIRSAEHKLRGLSSTASPLRTRSSVPSSSSLSLDLPCTCADTHSLQDPLNPPHSIIMSGRLTGKVALVTGASRGIGRATAIALSDEGASVVVNYISSNSAAEEVVREIGADRAISVKADVSKLDDIEILIKQTIDRFQKIDILVLNAGLLWQNGSLEATDEKTFDKLFGSNVKGPFFMVQMATPYIPEGGRIMLFSSSLTSFSMITPNYLLYAATKGAVEQMTRVLAKDLGKRNVTVNTISPGPIGTDAYYVGKTEQMVQMQSNLAPAGRLGEPEDVAEVITFIACDQSRWMNGQNIRINGGMTVG</sequence>